<dbReference type="EMBL" id="CP051180">
    <property type="protein sequence ID" value="QIZ75984.1"/>
    <property type="molecule type" value="Genomic_DNA"/>
</dbReference>
<evidence type="ECO:0000256" key="1">
    <source>
        <dbReference type="ARBA" id="ARBA00000971"/>
    </source>
</evidence>
<evidence type="ECO:0000313" key="8">
    <source>
        <dbReference type="Proteomes" id="UP000501602"/>
    </source>
</evidence>
<keyword evidence="3 5" id="KW-0697">Rotamase</keyword>
<organism evidence="7 8">
    <name type="scientific">Ferrimonas lipolytica</name>
    <dbReference type="NCBI Taxonomy" id="2724191"/>
    <lineage>
        <taxon>Bacteria</taxon>
        <taxon>Pseudomonadati</taxon>
        <taxon>Pseudomonadota</taxon>
        <taxon>Gammaproteobacteria</taxon>
        <taxon>Alteromonadales</taxon>
        <taxon>Ferrimonadaceae</taxon>
        <taxon>Ferrimonas</taxon>
    </lineage>
</organism>
<dbReference type="InterPro" id="IPR052204">
    <property type="entry name" value="PpiC/parvulin_rotamase"/>
</dbReference>
<evidence type="ECO:0000256" key="2">
    <source>
        <dbReference type="ARBA" id="ARBA00013194"/>
    </source>
</evidence>
<reference evidence="7 8" key="1">
    <citation type="submission" date="2020-04" db="EMBL/GenBank/DDBJ databases">
        <title>Ferrimonas sp. S7 isolated from sea water.</title>
        <authorList>
            <person name="Bae S.S."/>
            <person name="Baek K."/>
        </authorList>
    </citation>
    <scope>NUCLEOTIDE SEQUENCE [LARGE SCALE GENOMIC DNA]</scope>
    <source>
        <strain evidence="7 8">S7</strain>
    </source>
</reference>
<name>A0A6H1UAC3_9GAMM</name>
<evidence type="ECO:0000259" key="6">
    <source>
        <dbReference type="PROSITE" id="PS50198"/>
    </source>
</evidence>
<gene>
    <name evidence="7" type="ORF">HER31_03250</name>
</gene>
<dbReference type="NCBIfam" id="NF011969">
    <property type="entry name" value="PRK15441.1"/>
    <property type="match status" value="1"/>
</dbReference>
<dbReference type="PANTHER" id="PTHR43629">
    <property type="entry name" value="PEPTIDYL-PROLYL CIS-TRANS ISOMERASE"/>
    <property type="match status" value="1"/>
</dbReference>
<evidence type="ECO:0000256" key="4">
    <source>
        <dbReference type="ARBA" id="ARBA00023235"/>
    </source>
</evidence>
<dbReference type="EC" id="5.2.1.8" evidence="2"/>
<dbReference type="Proteomes" id="UP000501602">
    <property type="component" value="Chromosome"/>
</dbReference>
<dbReference type="SUPFAM" id="SSF54534">
    <property type="entry name" value="FKBP-like"/>
    <property type="match status" value="1"/>
</dbReference>
<protein>
    <recommendedName>
        <fullName evidence="2">peptidylprolyl isomerase</fullName>
        <ecNumber evidence="2">5.2.1.8</ecNumber>
    </recommendedName>
</protein>
<dbReference type="KEGG" id="fes:HER31_03250"/>
<dbReference type="AlphaFoldDB" id="A0A6H1UAC3"/>
<proteinExistence type="predicted"/>
<dbReference type="PANTHER" id="PTHR43629:SF3">
    <property type="entry name" value="PEPTIDYL-PROLYL CIS-TRANS ISOMERASE C"/>
    <property type="match status" value="1"/>
</dbReference>
<keyword evidence="4 5" id="KW-0413">Isomerase</keyword>
<dbReference type="InterPro" id="IPR046357">
    <property type="entry name" value="PPIase_dom_sf"/>
</dbReference>
<dbReference type="Pfam" id="PF13616">
    <property type="entry name" value="Rotamase_3"/>
    <property type="match status" value="1"/>
</dbReference>
<feature type="domain" description="PpiC" evidence="6">
    <location>
        <begin position="2"/>
        <end position="91"/>
    </location>
</feature>
<dbReference type="RefSeq" id="WP_168659245.1">
    <property type="nucleotide sequence ID" value="NZ_CP051180.1"/>
</dbReference>
<dbReference type="InterPro" id="IPR000297">
    <property type="entry name" value="PPIase_PpiC"/>
</dbReference>
<evidence type="ECO:0000313" key="7">
    <source>
        <dbReference type="EMBL" id="QIZ75984.1"/>
    </source>
</evidence>
<dbReference type="Gene3D" id="3.10.50.40">
    <property type="match status" value="1"/>
</dbReference>
<sequence length="93" mass="10050">MARTAAALHILVKHEEKAKELLTQLEKGANFQTLAKKHSTCPSGKKGGSLGEFGKGDMVPAFDKAVFTGAILKPIGPVKTKFGFHIIKVLYRT</sequence>
<accession>A0A6H1UAC3</accession>
<evidence type="ECO:0000256" key="3">
    <source>
        <dbReference type="ARBA" id="ARBA00023110"/>
    </source>
</evidence>
<evidence type="ECO:0000256" key="5">
    <source>
        <dbReference type="PROSITE-ProRule" id="PRU00278"/>
    </source>
</evidence>
<comment type="catalytic activity">
    <reaction evidence="1">
        <text>[protein]-peptidylproline (omega=180) = [protein]-peptidylproline (omega=0)</text>
        <dbReference type="Rhea" id="RHEA:16237"/>
        <dbReference type="Rhea" id="RHEA-COMP:10747"/>
        <dbReference type="Rhea" id="RHEA-COMP:10748"/>
        <dbReference type="ChEBI" id="CHEBI:83833"/>
        <dbReference type="ChEBI" id="CHEBI:83834"/>
        <dbReference type="EC" id="5.2.1.8"/>
    </reaction>
</comment>
<dbReference type="GO" id="GO:0003755">
    <property type="term" value="F:peptidyl-prolyl cis-trans isomerase activity"/>
    <property type="evidence" value="ECO:0007669"/>
    <property type="project" value="UniProtKB-KW"/>
</dbReference>
<keyword evidence="8" id="KW-1185">Reference proteome</keyword>
<dbReference type="PROSITE" id="PS50198">
    <property type="entry name" value="PPIC_PPIASE_2"/>
    <property type="match status" value="1"/>
</dbReference>